<evidence type="ECO:0000259" key="6">
    <source>
        <dbReference type="Pfam" id="PF01266"/>
    </source>
</evidence>
<comment type="cofactor">
    <cofactor evidence="1">
        <name>FAD</name>
        <dbReference type="ChEBI" id="CHEBI:57692"/>
    </cofactor>
</comment>
<dbReference type="GO" id="GO:0050660">
    <property type="term" value="F:flavin adenine dinucleotide binding"/>
    <property type="evidence" value="ECO:0007669"/>
    <property type="project" value="InterPro"/>
</dbReference>
<dbReference type="STRING" id="669874.A0A1E4TXQ3"/>
<evidence type="ECO:0000313" key="7">
    <source>
        <dbReference type="EMBL" id="ODV96535.1"/>
    </source>
</evidence>
<dbReference type="OrthoDB" id="2219495at2759"/>
<accession>A0A1E4TXQ3</accession>
<evidence type="ECO:0000313" key="8">
    <source>
        <dbReference type="Proteomes" id="UP000094236"/>
    </source>
</evidence>
<comment type="similarity">
    <text evidence="2">Belongs to the MSOX/MTOX family.</text>
</comment>
<keyword evidence="3" id="KW-0285">Flavoprotein</keyword>
<dbReference type="InterPro" id="IPR006076">
    <property type="entry name" value="FAD-dep_OxRdtase"/>
</dbReference>
<dbReference type="EMBL" id="KV454012">
    <property type="protein sequence ID" value="ODV96535.1"/>
    <property type="molecule type" value="Genomic_DNA"/>
</dbReference>
<evidence type="ECO:0000256" key="1">
    <source>
        <dbReference type="ARBA" id="ARBA00001974"/>
    </source>
</evidence>
<keyword evidence="4" id="KW-0274">FAD</keyword>
<dbReference type="InterPro" id="IPR036188">
    <property type="entry name" value="FAD/NAD-bd_sf"/>
</dbReference>
<dbReference type="Gene3D" id="3.50.50.60">
    <property type="entry name" value="FAD/NAD(P)-binding domain"/>
    <property type="match status" value="1"/>
</dbReference>
<feature type="domain" description="FAD dependent oxidoreductase" evidence="6">
    <location>
        <begin position="12"/>
        <end position="442"/>
    </location>
</feature>
<evidence type="ECO:0000256" key="2">
    <source>
        <dbReference type="ARBA" id="ARBA00010989"/>
    </source>
</evidence>
<dbReference type="Proteomes" id="UP000094236">
    <property type="component" value="Unassembled WGS sequence"/>
</dbReference>
<evidence type="ECO:0000256" key="5">
    <source>
        <dbReference type="ARBA" id="ARBA00023002"/>
    </source>
</evidence>
<dbReference type="AlphaFoldDB" id="A0A1E4TXQ3"/>
<dbReference type="PANTHER" id="PTHR10961:SF15">
    <property type="entry name" value="FAD DEPENDENT OXIDOREDUCTASE DOMAIN-CONTAINING PROTEIN"/>
    <property type="match status" value="1"/>
</dbReference>
<dbReference type="InterPro" id="IPR045170">
    <property type="entry name" value="MTOX"/>
</dbReference>
<dbReference type="GO" id="GO:0008115">
    <property type="term" value="F:sarcosine oxidase activity"/>
    <property type="evidence" value="ECO:0007669"/>
    <property type="project" value="TreeGrafter"/>
</dbReference>
<dbReference type="SUPFAM" id="SSF51905">
    <property type="entry name" value="FAD/NAD(P)-binding domain"/>
    <property type="match status" value="1"/>
</dbReference>
<evidence type="ECO:0000256" key="4">
    <source>
        <dbReference type="ARBA" id="ARBA00022827"/>
    </source>
</evidence>
<name>A0A1E4TXQ3_PACTA</name>
<proteinExistence type="inferred from homology"/>
<dbReference type="PANTHER" id="PTHR10961">
    <property type="entry name" value="PEROXISOMAL SARCOSINE OXIDASE"/>
    <property type="match status" value="1"/>
</dbReference>
<organism evidence="7 8">
    <name type="scientific">Pachysolen tannophilus NRRL Y-2460</name>
    <dbReference type="NCBI Taxonomy" id="669874"/>
    <lineage>
        <taxon>Eukaryota</taxon>
        <taxon>Fungi</taxon>
        <taxon>Dikarya</taxon>
        <taxon>Ascomycota</taxon>
        <taxon>Saccharomycotina</taxon>
        <taxon>Pichiomycetes</taxon>
        <taxon>Pachysolenaceae</taxon>
        <taxon>Pachysolen</taxon>
    </lineage>
</organism>
<dbReference type="Pfam" id="PF01266">
    <property type="entry name" value="DAO"/>
    <property type="match status" value="1"/>
</dbReference>
<keyword evidence="8" id="KW-1185">Reference proteome</keyword>
<reference evidence="8" key="1">
    <citation type="submission" date="2016-05" db="EMBL/GenBank/DDBJ databases">
        <title>Comparative genomics of biotechnologically important yeasts.</title>
        <authorList>
            <consortium name="DOE Joint Genome Institute"/>
            <person name="Riley R."/>
            <person name="Haridas S."/>
            <person name="Wolfe K.H."/>
            <person name="Lopes M.R."/>
            <person name="Hittinger C.T."/>
            <person name="Goker M."/>
            <person name="Salamov A."/>
            <person name="Wisecaver J."/>
            <person name="Long T.M."/>
            <person name="Aerts A.L."/>
            <person name="Barry K."/>
            <person name="Choi C."/>
            <person name="Clum A."/>
            <person name="Coughlan A.Y."/>
            <person name="Deshpande S."/>
            <person name="Douglass A.P."/>
            <person name="Hanson S.J."/>
            <person name="Klenk H.-P."/>
            <person name="Labutti K."/>
            <person name="Lapidus A."/>
            <person name="Lindquist E."/>
            <person name="Lipzen A."/>
            <person name="Meier-Kolthoff J.P."/>
            <person name="Ohm R.A."/>
            <person name="Otillar R.P."/>
            <person name="Pangilinan J."/>
            <person name="Peng Y."/>
            <person name="Rokas A."/>
            <person name="Rosa C.A."/>
            <person name="Scheuner C."/>
            <person name="Sibirny A.A."/>
            <person name="Slot J.C."/>
            <person name="Stielow J.B."/>
            <person name="Sun H."/>
            <person name="Kurtzman C.P."/>
            <person name="Blackwell M."/>
            <person name="Grigoriev I.V."/>
            <person name="Jeffries T.W."/>
        </authorList>
    </citation>
    <scope>NUCLEOTIDE SEQUENCE [LARGE SCALE GENOMIC DNA]</scope>
    <source>
        <strain evidence="8">NRRL Y-2460</strain>
    </source>
</reference>
<sequence>MTSNPIKKDSPIIVVGAGVFGLSNALHLAQNGYTNITVFDRLDFDSNNYTLLKGADTASADINKIFRIQYADKIHYQRLAMEAGEIWEKWDRDIKLLPEEEAKKYTALTILDRCGMLRLDDIEGNSKEENQNLASFEKDGLRSLQFDANNPADVKRANATAKASGWGNKINPLKLKERGKVENLSGILYSTSGILYASRACQYAKYLCVQLGVKFILGGNKGTFQDFITSEKDRNEILGVVCKDGTKHFADLTVIACGPWSTSLVPELDGINEGTTGSVVIFKIPDGRKDLYEKYSPRNFPIISWKGGHSREKEYLGGLYLFPAMEPEGVMKMIIRQKKYTNPVKLENNRIVSIPKTVNSNPPTTKVTKHILDQAKSFLTVIAPDLVEAGIKLESRIIWYTDTINNDYIYDFVPGKKNLFVSCGGSGHAFKMLPVLGKFLVDKIERRENFYTNLFKWRNPKDFTKDPNGLKEGITGPRVYDKQSLPSDDDYKFQDIEKKVKNLKLYQ</sequence>
<protein>
    <recommendedName>
        <fullName evidence="6">FAD dependent oxidoreductase domain-containing protein</fullName>
    </recommendedName>
</protein>
<keyword evidence="5" id="KW-0560">Oxidoreductase</keyword>
<dbReference type="Gene3D" id="3.30.9.10">
    <property type="entry name" value="D-Amino Acid Oxidase, subunit A, domain 2"/>
    <property type="match status" value="1"/>
</dbReference>
<evidence type="ECO:0000256" key="3">
    <source>
        <dbReference type="ARBA" id="ARBA00022630"/>
    </source>
</evidence>
<gene>
    <name evidence="7" type="ORF">PACTADRAFT_39488</name>
</gene>